<dbReference type="Proteomes" id="UP000286246">
    <property type="component" value="Unassembled WGS sequence"/>
</dbReference>
<proteinExistence type="predicted"/>
<dbReference type="EMBL" id="RAPY01000002">
    <property type="protein sequence ID" value="RKE52407.1"/>
    <property type="molecule type" value="Genomic_DNA"/>
</dbReference>
<organism evidence="1 2">
    <name type="scientific">Sphingobacterium detergens</name>
    <dbReference type="NCBI Taxonomy" id="1145106"/>
    <lineage>
        <taxon>Bacteria</taxon>
        <taxon>Pseudomonadati</taxon>
        <taxon>Bacteroidota</taxon>
        <taxon>Sphingobacteriia</taxon>
        <taxon>Sphingobacteriales</taxon>
        <taxon>Sphingobacteriaceae</taxon>
        <taxon>Sphingobacterium</taxon>
    </lineage>
</organism>
<keyword evidence="2" id="KW-1185">Reference proteome</keyword>
<comment type="caution">
    <text evidence="1">The sequence shown here is derived from an EMBL/GenBank/DDBJ whole genome shotgun (WGS) entry which is preliminary data.</text>
</comment>
<sequence>MDYFEVKVRDVNYLVNPMIEADNLLFTTEVNGYEVLFATTGDGLQAIDPPDVDQELLAEIASEIDSYMM</sequence>
<reference evidence="1 2" key="1">
    <citation type="submission" date="2018-09" db="EMBL/GenBank/DDBJ databases">
        <title>Genomic Encyclopedia of Type Strains, Phase III (KMG-III): the genomes of soil and plant-associated and newly described type strains.</title>
        <authorList>
            <person name="Whitman W."/>
        </authorList>
    </citation>
    <scope>NUCLEOTIDE SEQUENCE [LARGE SCALE GENOMIC DNA]</scope>
    <source>
        <strain evidence="1 2">CECT 7938</strain>
    </source>
</reference>
<accession>A0A420B6R8</accession>
<dbReference type="OrthoDB" id="9963725at2"/>
<evidence type="ECO:0000313" key="1">
    <source>
        <dbReference type="EMBL" id="RKE52407.1"/>
    </source>
</evidence>
<gene>
    <name evidence="1" type="ORF">DFQ12_2643</name>
</gene>
<name>A0A420B6R8_SPHD1</name>
<dbReference type="RefSeq" id="WP_147420404.1">
    <property type="nucleotide sequence ID" value="NZ_RAPY01000002.1"/>
</dbReference>
<protein>
    <submittedName>
        <fullName evidence="1">Uncharacterized protein</fullName>
    </submittedName>
</protein>
<evidence type="ECO:0000313" key="2">
    <source>
        <dbReference type="Proteomes" id="UP000286246"/>
    </source>
</evidence>
<dbReference type="AlphaFoldDB" id="A0A420B6R8"/>